<dbReference type="SUPFAM" id="SSF53335">
    <property type="entry name" value="S-adenosyl-L-methionine-dependent methyltransferases"/>
    <property type="match status" value="1"/>
</dbReference>
<keyword evidence="3" id="KW-1185">Reference proteome</keyword>
<dbReference type="Gene3D" id="3.40.50.150">
    <property type="entry name" value="Vaccinia Virus protein VP39"/>
    <property type="match status" value="1"/>
</dbReference>
<reference evidence="2 3" key="1">
    <citation type="submission" date="2016-12" db="EMBL/GenBank/DDBJ databases">
        <title>Draft genome sequences of strains Salinicola socius SMB35, Salinicola sp. MH3R3-1 and Chromohalobacter sp. SMB17 from the Verkhnekamsk potash mining region of Russia.</title>
        <authorList>
            <person name="Mavrodi D.V."/>
            <person name="Olsson B.E."/>
            <person name="Korsakova E.S."/>
            <person name="Pyankova A."/>
            <person name="Mavrodi O.V."/>
            <person name="Plotnikova E.G."/>
        </authorList>
    </citation>
    <scope>NUCLEOTIDE SEQUENCE [LARGE SCALE GENOMIC DNA]</scope>
    <source>
        <strain evidence="2 3">SMB35</strain>
    </source>
</reference>
<feature type="domain" description="Methyltransferase" evidence="1">
    <location>
        <begin position="54"/>
        <end position="148"/>
    </location>
</feature>
<comment type="caution">
    <text evidence="2">The sequence shown here is derived from an EMBL/GenBank/DDBJ whole genome shotgun (WGS) entry which is preliminary data.</text>
</comment>
<sequence>MPPSADALFSDQWLTLREPADHRARDAQLTHAADRWLSRRATPVRALEIQRTLVDLGCGSGSNLRYLAPRLHGAQHWRLIDHDAELLAHARLRCEPLVSADGQPIHLETRELSLVDAWKHGLQGADLVTASALFDLLTTADADALAETCHINNCAVLFALSVDGHIRFHDASGAPLFSDDDQFMLAALEAHQRRDKGSGSAMGTQAPRHLRESLHRRGYHVREATSPWRLGPESLPLAEALLAGWRSALDEQLPQQSRRIERWHTQRLEGLMREQLTLTVGHRDLFATPPESDGVGAPA</sequence>
<dbReference type="EMBL" id="MSDO01000017">
    <property type="protein sequence ID" value="OLO04068.1"/>
    <property type="molecule type" value="Genomic_DNA"/>
</dbReference>
<organism evidence="2 3">
    <name type="scientific">Salinicola socius</name>
    <dbReference type="NCBI Taxonomy" id="404433"/>
    <lineage>
        <taxon>Bacteria</taxon>
        <taxon>Pseudomonadati</taxon>
        <taxon>Pseudomonadota</taxon>
        <taxon>Gammaproteobacteria</taxon>
        <taxon>Oceanospirillales</taxon>
        <taxon>Halomonadaceae</taxon>
        <taxon>Salinicola</taxon>
    </lineage>
</organism>
<dbReference type="InterPro" id="IPR029063">
    <property type="entry name" value="SAM-dependent_MTases_sf"/>
</dbReference>
<gene>
    <name evidence="2" type="ORF">BTW07_11520</name>
</gene>
<accession>A0A1Q8SRL6</accession>
<evidence type="ECO:0000259" key="1">
    <source>
        <dbReference type="Pfam" id="PF13649"/>
    </source>
</evidence>
<proteinExistence type="predicted"/>
<dbReference type="Proteomes" id="UP000186878">
    <property type="component" value="Unassembled WGS sequence"/>
</dbReference>
<evidence type="ECO:0000313" key="3">
    <source>
        <dbReference type="Proteomes" id="UP000186878"/>
    </source>
</evidence>
<name>A0A1Q8SRL6_9GAMM</name>
<dbReference type="InterPro" id="IPR041698">
    <property type="entry name" value="Methyltransf_25"/>
</dbReference>
<evidence type="ECO:0000313" key="2">
    <source>
        <dbReference type="EMBL" id="OLO04068.1"/>
    </source>
</evidence>
<dbReference type="STRING" id="404433.BTW07_11520"/>
<protein>
    <recommendedName>
        <fullName evidence="1">Methyltransferase domain-containing protein</fullName>
    </recommendedName>
</protein>
<dbReference type="AlphaFoldDB" id="A0A1Q8SRL6"/>
<dbReference type="Pfam" id="PF13649">
    <property type="entry name" value="Methyltransf_25"/>
    <property type="match status" value="1"/>
</dbReference>